<evidence type="ECO:0000313" key="1">
    <source>
        <dbReference type="EMBL" id="MBB5850917.1"/>
    </source>
</evidence>
<dbReference type="EMBL" id="JACHMX010000001">
    <property type="protein sequence ID" value="MBB5850917.1"/>
    <property type="molecule type" value="Genomic_DNA"/>
</dbReference>
<dbReference type="Proteomes" id="UP000580861">
    <property type="component" value="Unassembled WGS sequence"/>
</dbReference>
<evidence type="ECO:0000313" key="2">
    <source>
        <dbReference type="Proteomes" id="UP000580861"/>
    </source>
</evidence>
<dbReference type="AlphaFoldDB" id="A0A841AVB6"/>
<comment type="caution">
    <text evidence="1">The sequence shown here is derived from an EMBL/GenBank/DDBJ whole genome shotgun (WGS) entry which is preliminary data.</text>
</comment>
<protein>
    <submittedName>
        <fullName evidence="1">Uncharacterized protein</fullName>
    </submittedName>
</protein>
<proteinExistence type="predicted"/>
<sequence length="391" mass="42978">MIYTKIAAMAAGENGPKTTTATVRDLQSLTVPVGELIAKKPSPYYRHAVEEISAVRDLVQRDMSGAKGTNAKTKLPEYITRRLDDDGTWTGPVWNFTIWLPKRLEHEGEYRRNSVQEFGIDPTNRGFCLDGESRGFSLELMIEKEDDPKRREMLLNIPIFINIYDGIDPLVAAQHFRDINGLGVGINASLLLGHDYADPWMMVTRKVFADLGIRLEEESRQVKVNSNKVMTVVAARGMVAGVARGISAVTYGGGSIPEEVDGKKVDFDQLHKAAATWLTHVFRTLGVDNFTDKGKVLRAAPVIAALGALGRPFYDGNLDDQLAAKSALAAIPDWSVSERWNGIAGKYSAAGSFSVASGKEAGHSTFRALRDDKDPGYYRVRGMNQPLNPHV</sequence>
<gene>
    <name evidence="1" type="ORF">HDA45_001004</name>
</gene>
<keyword evidence="2" id="KW-1185">Reference proteome</keyword>
<reference evidence="1 2" key="1">
    <citation type="submission" date="2020-08" db="EMBL/GenBank/DDBJ databases">
        <title>Sequencing the genomes of 1000 actinobacteria strains.</title>
        <authorList>
            <person name="Klenk H.-P."/>
        </authorList>
    </citation>
    <scope>NUCLEOTIDE SEQUENCE [LARGE SCALE GENOMIC DNA]</scope>
    <source>
        <strain evidence="1 2">DSM 45272</strain>
    </source>
</reference>
<name>A0A841AVB6_9PSEU</name>
<dbReference type="RefSeq" id="WP_184892271.1">
    <property type="nucleotide sequence ID" value="NZ_JACHMX010000001.1"/>
</dbReference>
<organism evidence="1 2">
    <name type="scientific">Amycolatopsis umgeniensis</name>
    <dbReference type="NCBI Taxonomy" id="336628"/>
    <lineage>
        <taxon>Bacteria</taxon>
        <taxon>Bacillati</taxon>
        <taxon>Actinomycetota</taxon>
        <taxon>Actinomycetes</taxon>
        <taxon>Pseudonocardiales</taxon>
        <taxon>Pseudonocardiaceae</taxon>
        <taxon>Amycolatopsis</taxon>
    </lineage>
</organism>
<accession>A0A841AVB6</accession>